<name>A0A382Z5Z0_9ZZZZ</name>
<feature type="non-terminal residue" evidence="1">
    <location>
        <position position="64"/>
    </location>
</feature>
<organism evidence="1">
    <name type="scientific">marine metagenome</name>
    <dbReference type="NCBI Taxonomy" id="408172"/>
    <lineage>
        <taxon>unclassified sequences</taxon>
        <taxon>metagenomes</taxon>
        <taxon>ecological metagenomes</taxon>
    </lineage>
</organism>
<proteinExistence type="predicted"/>
<dbReference type="EMBL" id="UINC01180783">
    <property type="protein sequence ID" value="SVD90148.1"/>
    <property type="molecule type" value="Genomic_DNA"/>
</dbReference>
<reference evidence="1" key="1">
    <citation type="submission" date="2018-05" db="EMBL/GenBank/DDBJ databases">
        <authorList>
            <person name="Lanie J.A."/>
            <person name="Ng W.-L."/>
            <person name="Kazmierczak K.M."/>
            <person name="Andrzejewski T.M."/>
            <person name="Davidsen T.M."/>
            <person name="Wayne K.J."/>
            <person name="Tettelin H."/>
            <person name="Glass J.I."/>
            <person name="Rusch D."/>
            <person name="Podicherti R."/>
            <person name="Tsui H.-C.T."/>
            <person name="Winkler M.E."/>
        </authorList>
    </citation>
    <scope>NUCLEOTIDE SEQUENCE</scope>
</reference>
<accession>A0A382Z5Z0</accession>
<evidence type="ECO:0000313" key="1">
    <source>
        <dbReference type="EMBL" id="SVD90148.1"/>
    </source>
</evidence>
<protein>
    <submittedName>
        <fullName evidence="1">Uncharacterized protein</fullName>
    </submittedName>
</protein>
<dbReference type="AlphaFoldDB" id="A0A382Z5Z0"/>
<gene>
    <name evidence="1" type="ORF">METZ01_LOCUS443002</name>
</gene>
<sequence>MGVYRSCSVEGLVETGGQLTRQIASVEVIQSRIAGGQCSRAEATPHLDQRSADSVDITRWCTES</sequence>